<dbReference type="Proteomes" id="UP000321947">
    <property type="component" value="Unassembled WGS sequence"/>
</dbReference>
<proteinExistence type="predicted"/>
<comment type="caution">
    <text evidence="1">The sequence shown here is derived from an EMBL/GenBank/DDBJ whole genome shotgun (WGS) entry which is preliminary data.</text>
</comment>
<sequence>METDENEKQSLLKVIKIEELSPEEEGFSEKEEDLLNVILKESLDEPSSSENETDNKDAIPYSGCINVLTSTQNGLLDIIEEVDDDAITKKILLKL</sequence>
<organism evidence="1 2">
    <name type="scientific">Cucumis melo var. makuwa</name>
    <name type="common">Oriental melon</name>
    <dbReference type="NCBI Taxonomy" id="1194695"/>
    <lineage>
        <taxon>Eukaryota</taxon>
        <taxon>Viridiplantae</taxon>
        <taxon>Streptophyta</taxon>
        <taxon>Embryophyta</taxon>
        <taxon>Tracheophyta</taxon>
        <taxon>Spermatophyta</taxon>
        <taxon>Magnoliopsida</taxon>
        <taxon>eudicotyledons</taxon>
        <taxon>Gunneridae</taxon>
        <taxon>Pentapetalae</taxon>
        <taxon>rosids</taxon>
        <taxon>fabids</taxon>
        <taxon>Cucurbitales</taxon>
        <taxon>Cucurbitaceae</taxon>
        <taxon>Benincaseae</taxon>
        <taxon>Cucumis</taxon>
    </lineage>
</organism>
<protein>
    <submittedName>
        <fullName evidence="1">Uncharacterized protein</fullName>
    </submittedName>
</protein>
<evidence type="ECO:0000313" key="2">
    <source>
        <dbReference type="Proteomes" id="UP000321947"/>
    </source>
</evidence>
<accession>A0A5D3DTX6</accession>
<dbReference type="EMBL" id="SSTD01003357">
    <property type="protein sequence ID" value="TYK26765.1"/>
    <property type="molecule type" value="Genomic_DNA"/>
</dbReference>
<dbReference type="AlphaFoldDB" id="A0A5D3DTX6"/>
<reference evidence="1 2" key="1">
    <citation type="submission" date="2019-08" db="EMBL/GenBank/DDBJ databases">
        <title>Draft genome sequences of two oriental melons (Cucumis melo L. var makuwa).</title>
        <authorList>
            <person name="Kwon S.-Y."/>
        </authorList>
    </citation>
    <scope>NUCLEOTIDE SEQUENCE [LARGE SCALE GENOMIC DNA]</scope>
    <source>
        <strain evidence="2">cv. Chang Bougi</strain>
        <tissue evidence="1">Leaf</tissue>
    </source>
</reference>
<evidence type="ECO:0000313" key="1">
    <source>
        <dbReference type="EMBL" id="TYK26765.1"/>
    </source>
</evidence>
<gene>
    <name evidence="1" type="ORF">E5676_scaffold124G00570</name>
</gene>
<name>A0A5D3DTX6_CUCMM</name>